<dbReference type="EMBL" id="CZQA01000012">
    <property type="protein sequence ID" value="CUS38810.1"/>
    <property type="molecule type" value="Genomic_DNA"/>
</dbReference>
<dbReference type="AlphaFoldDB" id="A0A0S4LQ62"/>
<dbReference type="PROSITE" id="PS51257">
    <property type="entry name" value="PROKAR_LIPOPROTEIN"/>
    <property type="match status" value="1"/>
</dbReference>
<dbReference type="STRING" id="1742972.COMA1_60097"/>
<evidence type="ECO:0000313" key="2">
    <source>
        <dbReference type="EMBL" id="CUS38810.1"/>
    </source>
</evidence>
<protein>
    <submittedName>
        <fullName evidence="2">Uncharacterized protein</fullName>
    </submittedName>
</protein>
<gene>
    <name evidence="2" type="ORF">COMA1_60097</name>
</gene>
<name>A0A0S4LQ62_9BACT</name>
<dbReference type="Proteomes" id="UP000199032">
    <property type="component" value="Unassembled WGS sequence"/>
</dbReference>
<keyword evidence="1" id="KW-0732">Signal</keyword>
<proteinExistence type="predicted"/>
<feature type="chain" id="PRO_5006624224" evidence="1">
    <location>
        <begin position="20"/>
        <end position="665"/>
    </location>
</feature>
<organism evidence="2 3">
    <name type="scientific">Candidatus Nitrospira nitrosa</name>
    <dbReference type="NCBI Taxonomy" id="1742972"/>
    <lineage>
        <taxon>Bacteria</taxon>
        <taxon>Pseudomonadati</taxon>
        <taxon>Nitrospirota</taxon>
        <taxon>Nitrospiria</taxon>
        <taxon>Nitrospirales</taxon>
        <taxon>Nitrospiraceae</taxon>
        <taxon>Nitrospira</taxon>
    </lineage>
</organism>
<accession>A0A0S4LQ62</accession>
<evidence type="ECO:0000256" key="1">
    <source>
        <dbReference type="SAM" id="SignalP"/>
    </source>
</evidence>
<reference evidence="2 3" key="1">
    <citation type="submission" date="2015-10" db="EMBL/GenBank/DDBJ databases">
        <authorList>
            <person name="Gilbert D.G."/>
        </authorList>
    </citation>
    <scope>NUCLEOTIDE SEQUENCE [LARGE SCALE GENOMIC DNA]</scope>
    <source>
        <strain evidence="2">COMA1</strain>
    </source>
</reference>
<dbReference type="OrthoDB" id="9758917at2"/>
<feature type="signal peptide" evidence="1">
    <location>
        <begin position="1"/>
        <end position="19"/>
    </location>
</feature>
<keyword evidence="3" id="KW-1185">Reference proteome</keyword>
<sequence>MRRCFILILPLFMVGCNSSNQVSSSLLSLSTSSPAIREPVIDRVGPVVQDLLQSTSREAHHTITASHQTVDARSAKYKQQAVTDTLKNPWKGMRHLEHHGLLVAELAATSPLDLPALLDRLATGMHQPSAPMTPLPIPTGSHRRDTMDFILETFHQAALHREIALAGLSDPERTFLFEHGRTLAESYTPQISVLSDVTMPQVLANTRFAELLKERVKSEHLLAAGQILAQLTNARWLEQLAVAFSEPVSPTEIPPGITGDVRLVQDTSEGLIVIGGPGPNSYQLEEPVALIVDLGGDDSYRGVIGASYDVRYGNAVVIDLAGNDRYTGSPLGIATGRLGVGLLFDQSGDDHYELSLGSGGVGLGGLGILVDIKGHDQYHGNRLTQGAAIGGWGLLIDTAGSDHYRSHGFAIGFGGPLGLGAVIDTEGDDQYQCGEVIPSAYNAHEAPESKPGDQEFQYDCFGLGTGAGSRVLTTHSQWVDQSLAGGMGLLIDLTGHDRYQSANFSQGMGYFFGAGILLDLNGEDEYQAARYGHGASAHYGVALFIDQKGDDRYGSTGPYYNAGVAWDHGISLTIDAGTSHDVYAFDRTTGLGKADHSGWAVFVDEGGRDTYRVTSGLGEASERSLAGFIDLTGEDQYNLLSPLSHFRPTNSLLFSHGPGSLFQDQ</sequence>
<dbReference type="RefSeq" id="WP_090750961.1">
    <property type="nucleotide sequence ID" value="NZ_CZQA01000012.1"/>
</dbReference>
<evidence type="ECO:0000313" key="3">
    <source>
        <dbReference type="Proteomes" id="UP000199032"/>
    </source>
</evidence>